<evidence type="ECO:0000256" key="1">
    <source>
        <dbReference type="SAM" id="Phobius"/>
    </source>
</evidence>
<name>A0A378Y6L1_9NOCA</name>
<evidence type="ECO:0000313" key="3">
    <source>
        <dbReference type="Proteomes" id="UP000255467"/>
    </source>
</evidence>
<keyword evidence="3" id="KW-1185">Reference proteome</keyword>
<dbReference type="AlphaFoldDB" id="A0A378Y6L1"/>
<sequence length="201" mass="20463">MWSPESRDRYHQRVSFESGRPTAHFRGDAAVLRGGAAGSISGALAVAAHGWASGAMAPDSGALTLLIAGCAAVGALTAGVRSLRTTAVGLVGALVGGQLLGHLAMSWGAGGGHHHQQSVWTPSMLLAHIVAAIAAAVVILGAEAAYRIVTAVMARVLPVPVVLPVLAGPPALPIEHRDRIVLRLFAADALRTRGPPVLVRG</sequence>
<feature type="transmembrane region" description="Helical" evidence="1">
    <location>
        <begin position="87"/>
        <end position="105"/>
    </location>
</feature>
<proteinExistence type="predicted"/>
<keyword evidence="1" id="KW-0812">Transmembrane</keyword>
<feature type="transmembrane region" description="Helical" evidence="1">
    <location>
        <begin position="30"/>
        <end position="51"/>
    </location>
</feature>
<dbReference type="STRING" id="1406858.GCA_000710895_01801"/>
<accession>A0A378Y6L1</accession>
<organism evidence="2 3">
    <name type="scientific">Nocardia otitidiscaviarum</name>
    <dbReference type="NCBI Taxonomy" id="1823"/>
    <lineage>
        <taxon>Bacteria</taxon>
        <taxon>Bacillati</taxon>
        <taxon>Actinomycetota</taxon>
        <taxon>Actinomycetes</taxon>
        <taxon>Mycobacteriales</taxon>
        <taxon>Nocardiaceae</taxon>
        <taxon>Nocardia</taxon>
    </lineage>
</organism>
<keyword evidence="1" id="KW-0472">Membrane</keyword>
<keyword evidence="1" id="KW-1133">Transmembrane helix</keyword>
<gene>
    <name evidence="2" type="ORF">NCTC1934_00143</name>
</gene>
<reference evidence="2 3" key="1">
    <citation type="submission" date="2018-06" db="EMBL/GenBank/DDBJ databases">
        <authorList>
            <consortium name="Pathogen Informatics"/>
            <person name="Doyle S."/>
        </authorList>
    </citation>
    <scope>NUCLEOTIDE SEQUENCE [LARGE SCALE GENOMIC DNA]</scope>
    <source>
        <strain evidence="2 3">NCTC1934</strain>
    </source>
</reference>
<dbReference type="Proteomes" id="UP000255467">
    <property type="component" value="Unassembled WGS sequence"/>
</dbReference>
<feature type="transmembrane region" description="Helical" evidence="1">
    <location>
        <begin position="125"/>
        <end position="146"/>
    </location>
</feature>
<protein>
    <submittedName>
        <fullName evidence="2">Uncharacterized protein</fullName>
    </submittedName>
</protein>
<dbReference type="EMBL" id="UGRY01000002">
    <property type="protein sequence ID" value="SUA72714.1"/>
    <property type="molecule type" value="Genomic_DNA"/>
</dbReference>
<feature type="transmembrane region" description="Helical" evidence="1">
    <location>
        <begin position="63"/>
        <end position="80"/>
    </location>
</feature>
<evidence type="ECO:0000313" key="2">
    <source>
        <dbReference type="EMBL" id="SUA72714.1"/>
    </source>
</evidence>